<evidence type="ECO:0000313" key="2">
    <source>
        <dbReference type="EMBL" id="BDI03170.1"/>
    </source>
</evidence>
<keyword evidence="1" id="KW-1133">Transmembrane helix</keyword>
<organism evidence="2 3">
    <name type="scientific">Sphaerotilus microaerophilus</name>
    <dbReference type="NCBI Taxonomy" id="2914710"/>
    <lineage>
        <taxon>Bacteria</taxon>
        <taxon>Pseudomonadati</taxon>
        <taxon>Pseudomonadota</taxon>
        <taxon>Betaproteobacteria</taxon>
        <taxon>Burkholderiales</taxon>
        <taxon>Sphaerotilaceae</taxon>
        <taxon>Sphaerotilus</taxon>
    </lineage>
</organism>
<name>A0ABM7YG75_9BURK</name>
<feature type="transmembrane region" description="Helical" evidence="1">
    <location>
        <begin position="74"/>
        <end position="98"/>
    </location>
</feature>
<dbReference type="Proteomes" id="UP001057498">
    <property type="component" value="Chromosome"/>
</dbReference>
<reference evidence="2" key="1">
    <citation type="submission" date="2022-04" db="EMBL/GenBank/DDBJ databases">
        <title>Whole genome sequence of Sphaerotilus sp. FB-5.</title>
        <authorList>
            <person name="Takeda M."/>
            <person name="Narihara S."/>
            <person name="Akimoto M."/>
            <person name="Akimoto R."/>
            <person name="Nishiyashiki S."/>
            <person name="Murakami T."/>
        </authorList>
    </citation>
    <scope>NUCLEOTIDE SEQUENCE</scope>
    <source>
        <strain evidence="2">FB-5</strain>
    </source>
</reference>
<proteinExistence type="predicted"/>
<evidence type="ECO:0008006" key="4">
    <source>
        <dbReference type="Google" id="ProtNLM"/>
    </source>
</evidence>
<keyword evidence="3" id="KW-1185">Reference proteome</keyword>
<dbReference type="RefSeq" id="WP_251971482.1">
    <property type="nucleotide sequence ID" value="NZ_AP025730.1"/>
</dbReference>
<feature type="transmembrane region" description="Helical" evidence="1">
    <location>
        <begin position="119"/>
        <end position="138"/>
    </location>
</feature>
<keyword evidence="1" id="KW-0812">Transmembrane</keyword>
<dbReference type="EMBL" id="AP025730">
    <property type="protein sequence ID" value="BDI03170.1"/>
    <property type="molecule type" value="Genomic_DNA"/>
</dbReference>
<keyword evidence="1" id="KW-0472">Membrane</keyword>
<accession>A0ABM7YG75</accession>
<sequence length="140" mass="15390">MFSAPHAALLFTVLLLATTAYFFMGGLPLLILKHDVPLDARFVRSFFRLYYRLAFVTATGTTVSHALAGQRLLAAGAAGIVLATFVVRGLLVPAMQFYGDGIQRSNLEALRRFRRTHTTVLLIILTEVVLIIASLSQLKL</sequence>
<feature type="transmembrane region" description="Helical" evidence="1">
    <location>
        <begin position="49"/>
        <end position="68"/>
    </location>
</feature>
<gene>
    <name evidence="2" type="ORF">CATMQ487_01400</name>
</gene>
<evidence type="ECO:0000313" key="3">
    <source>
        <dbReference type="Proteomes" id="UP001057498"/>
    </source>
</evidence>
<evidence type="ECO:0000256" key="1">
    <source>
        <dbReference type="SAM" id="Phobius"/>
    </source>
</evidence>
<protein>
    <recommendedName>
        <fullName evidence="4">DUF4149 domain-containing protein</fullName>
    </recommendedName>
</protein>
<feature type="transmembrane region" description="Helical" evidence="1">
    <location>
        <begin position="6"/>
        <end position="29"/>
    </location>
</feature>